<dbReference type="OrthoDB" id="10013407at2759"/>
<evidence type="ECO:0000313" key="26">
    <source>
        <dbReference type="EnsemblMetazoa" id="KAF7494626.1"/>
    </source>
</evidence>
<accession>A0A132AGA0</accession>
<dbReference type="GO" id="GO:0006508">
    <property type="term" value="P:proteolysis"/>
    <property type="evidence" value="ECO:0007669"/>
    <property type="project" value="UniProtKB-KW"/>
</dbReference>
<dbReference type="VEuPathDB" id="VectorBase:SSCA007109"/>
<evidence type="ECO:0000313" key="25">
    <source>
        <dbReference type="EMBL" id="KPM09947.1"/>
    </source>
</evidence>
<dbReference type="FunFam" id="3.40.630.10:FF:000036">
    <property type="entry name" value="Carboxypeptidase Q"/>
    <property type="match status" value="1"/>
</dbReference>
<evidence type="ECO:0000256" key="16">
    <source>
        <dbReference type="ARBA" id="ARBA00023049"/>
    </source>
</evidence>
<keyword evidence="8 25" id="KW-0121">Carboxypeptidase</keyword>
<dbReference type="GO" id="GO:0046872">
    <property type="term" value="F:metal ion binding"/>
    <property type="evidence" value="ECO:0007669"/>
    <property type="project" value="UniProtKB-KW"/>
</dbReference>
<comment type="similarity">
    <text evidence="5">Belongs to the peptidase M28 family.</text>
</comment>
<evidence type="ECO:0000256" key="17">
    <source>
        <dbReference type="ARBA" id="ARBA00023145"/>
    </source>
</evidence>
<dbReference type="Proteomes" id="UP000616769">
    <property type="component" value="Unassembled WGS sequence"/>
</dbReference>
<evidence type="ECO:0000256" key="9">
    <source>
        <dbReference type="ARBA" id="ARBA00022670"/>
    </source>
</evidence>
<evidence type="ECO:0000256" key="11">
    <source>
        <dbReference type="ARBA" id="ARBA00022729"/>
    </source>
</evidence>
<dbReference type="GO" id="GO:0043171">
    <property type="term" value="P:peptide catabolic process"/>
    <property type="evidence" value="ECO:0007669"/>
    <property type="project" value="TreeGrafter"/>
</dbReference>
<reference evidence="24" key="3">
    <citation type="submission" date="2020-01" db="EMBL/GenBank/DDBJ databases">
        <authorList>
            <person name="Korhonen P.K.K."/>
            <person name="Guangxu M.G."/>
            <person name="Wang T.W."/>
            <person name="Stroehlein A.J.S."/>
            <person name="Young N.D."/>
            <person name="Ang C.-S.A."/>
            <person name="Fernando D.W.F."/>
            <person name="Lu H.L."/>
            <person name="Taylor S.T."/>
            <person name="Ehtesham M.E.M."/>
            <person name="Najaraj S.H.N."/>
            <person name="Harsha G.H.G."/>
            <person name="Madugundu A.M."/>
            <person name="Renuse S.R."/>
            <person name="Holt D.H."/>
            <person name="Pandey A.P."/>
            <person name="Papenfuss A.P."/>
            <person name="Gasser R.B.G."/>
            <person name="Fischer K.F."/>
        </authorList>
    </citation>
    <scope>NUCLEOTIDE SEQUENCE</scope>
    <source>
        <strain evidence="24">SSS_KF_BRIS2020</strain>
    </source>
</reference>
<keyword evidence="15" id="KW-0333">Golgi apparatus</keyword>
<evidence type="ECO:0000313" key="28">
    <source>
        <dbReference type="Proteomes" id="UP000616769"/>
    </source>
</evidence>
<evidence type="ECO:0000256" key="18">
    <source>
        <dbReference type="ARBA" id="ARBA00023180"/>
    </source>
</evidence>
<dbReference type="EMBL" id="JXLN01014290">
    <property type="protein sequence ID" value="KPM09947.1"/>
    <property type="molecule type" value="Genomic_DNA"/>
</dbReference>
<evidence type="ECO:0000256" key="10">
    <source>
        <dbReference type="ARBA" id="ARBA00022723"/>
    </source>
</evidence>
<evidence type="ECO:0000256" key="6">
    <source>
        <dbReference type="ARBA" id="ARBA00014116"/>
    </source>
</evidence>
<keyword evidence="10" id="KW-0479">Metal-binding</keyword>
<dbReference type="PANTHER" id="PTHR12053:SF3">
    <property type="entry name" value="CARBOXYPEPTIDASE Q"/>
    <property type="match status" value="1"/>
</dbReference>
<keyword evidence="19" id="KW-0458">Lysosome</keyword>
<evidence type="ECO:0000256" key="15">
    <source>
        <dbReference type="ARBA" id="ARBA00023034"/>
    </source>
</evidence>
<dbReference type="GO" id="GO:0005794">
    <property type="term" value="C:Golgi apparatus"/>
    <property type="evidence" value="ECO:0007669"/>
    <property type="project" value="UniProtKB-SubCell"/>
</dbReference>
<evidence type="ECO:0000256" key="22">
    <source>
        <dbReference type="SAM" id="SignalP"/>
    </source>
</evidence>
<protein>
    <recommendedName>
        <fullName evidence="6">Carboxypeptidase Q</fullName>
    </recommendedName>
    <alternativeName>
        <fullName evidence="21">Plasma glutamate carboxypeptidase</fullName>
    </alternativeName>
</protein>
<organism evidence="25 28">
    <name type="scientific">Sarcoptes scabiei</name>
    <name type="common">Itch mite</name>
    <name type="synonym">Acarus scabiei</name>
    <dbReference type="NCBI Taxonomy" id="52283"/>
    <lineage>
        <taxon>Eukaryota</taxon>
        <taxon>Metazoa</taxon>
        <taxon>Ecdysozoa</taxon>
        <taxon>Arthropoda</taxon>
        <taxon>Chelicerata</taxon>
        <taxon>Arachnida</taxon>
        <taxon>Acari</taxon>
        <taxon>Acariformes</taxon>
        <taxon>Sarcoptiformes</taxon>
        <taxon>Astigmata</taxon>
        <taxon>Psoroptidia</taxon>
        <taxon>Sarcoptoidea</taxon>
        <taxon>Sarcoptidae</taxon>
        <taxon>Sarcoptinae</taxon>
        <taxon>Sarcoptes</taxon>
    </lineage>
</organism>
<dbReference type="Gene3D" id="3.40.630.10">
    <property type="entry name" value="Zn peptidases"/>
    <property type="match status" value="1"/>
</dbReference>
<dbReference type="EnsemblMetazoa" id="SSS_6257s_mrna">
    <property type="protein sequence ID" value="KAF7494626.1"/>
    <property type="gene ID" value="SSS_6257"/>
</dbReference>
<comment type="subcellular location">
    <subcellularLocation>
        <location evidence="1">Endoplasmic reticulum</location>
    </subcellularLocation>
    <subcellularLocation>
        <location evidence="3">Golgi apparatus</location>
    </subcellularLocation>
    <subcellularLocation>
        <location evidence="2">Lysosome</location>
    </subcellularLocation>
    <subcellularLocation>
        <location evidence="4">Secreted</location>
    </subcellularLocation>
</comment>
<evidence type="ECO:0000256" key="4">
    <source>
        <dbReference type="ARBA" id="ARBA00004613"/>
    </source>
</evidence>
<evidence type="ECO:0000256" key="19">
    <source>
        <dbReference type="ARBA" id="ARBA00023228"/>
    </source>
</evidence>
<evidence type="ECO:0000256" key="3">
    <source>
        <dbReference type="ARBA" id="ARBA00004555"/>
    </source>
</evidence>
<dbReference type="Proteomes" id="UP000070412">
    <property type="component" value="Unassembled WGS sequence"/>
</dbReference>
<dbReference type="InterPro" id="IPR007484">
    <property type="entry name" value="Peptidase_M28"/>
</dbReference>
<feature type="chain" id="PRO_5010784526" description="Carboxypeptidase Q" evidence="22">
    <location>
        <begin position="31"/>
        <end position="491"/>
    </location>
</feature>
<dbReference type="OMA" id="AWVGYGP"/>
<dbReference type="SUPFAM" id="SSF53187">
    <property type="entry name" value="Zn-dependent exopeptidases"/>
    <property type="match status" value="1"/>
</dbReference>
<evidence type="ECO:0000259" key="23">
    <source>
        <dbReference type="Pfam" id="PF04389"/>
    </source>
</evidence>
<keyword evidence="18" id="KW-0325">Glycoprotein</keyword>
<evidence type="ECO:0000256" key="14">
    <source>
        <dbReference type="ARBA" id="ARBA00022833"/>
    </source>
</evidence>
<dbReference type="InterPro" id="IPR039866">
    <property type="entry name" value="CPQ"/>
</dbReference>
<dbReference type="Gene3D" id="3.50.30.30">
    <property type="match status" value="1"/>
</dbReference>
<evidence type="ECO:0000256" key="2">
    <source>
        <dbReference type="ARBA" id="ARBA00004371"/>
    </source>
</evidence>
<keyword evidence="14" id="KW-0862">Zinc</keyword>
<evidence type="ECO:0000256" key="1">
    <source>
        <dbReference type="ARBA" id="ARBA00004240"/>
    </source>
</evidence>
<feature type="domain" description="Peptidase M28" evidence="23">
    <location>
        <begin position="289"/>
        <end position="477"/>
    </location>
</feature>
<reference evidence="25 28" key="1">
    <citation type="journal article" date="2015" name="Parasit. Vectors">
        <title>Draft genome of the scabies mite.</title>
        <authorList>
            <person name="Rider S.D.Jr."/>
            <person name="Morgan M.S."/>
            <person name="Arlian L.G."/>
        </authorList>
    </citation>
    <scope>NUCLEOTIDE SEQUENCE [LARGE SCALE GENOMIC DNA]</scope>
    <source>
        <strain evidence="25">Arlian Lab</strain>
    </source>
</reference>
<sequence>MSPIFKSHSPVSVSFFCFCFTLAIVSNVNGQFKNGVSETIVTGESCLQNQFYVENHRNKIFDLKSDIEKIIDHVMRTKPGQTYKDLTLFVDKFGARFTGTENLEKSIDYMLDLLKREGHDNVHGESVEVPRWTRGNEWAAMVKPRFKKLSILGLGYSVGTDGRVLEAPIIVVKTFDELEARKESISGKIVVYNFEYHSYGQQAVYRFSGASRAAKYGAKAALIRSLTPFSINSPHTGMQGYDVNVTKIPAISITTEDADLFERLAKHTEVIVQIYSENKNEQSNGLSRNTISDITGTERPEEIVLISGHLDSWDVGQGAMDDGAGAFIAWRTVSILKELGLKPRRTIRSVLWTGEEMGLIGAKSYVKKHKHELDRYVVAMESDIGTFRPKGLTYSGTNSTSQCILWEIMRLMHPLNATRLTINDEGSDVQEFKNVGVPIISLDTKNEKYFYFHHTEGDTISVEDANELDLCQALWTSVAYALASLENPLFR</sequence>
<dbReference type="AlphaFoldDB" id="A0A132AGA0"/>
<dbReference type="GO" id="GO:0070573">
    <property type="term" value="F:metallodipeptidase activity"/>
    <property type="evidence" value="ECO:0007669"/>
    <property type="project" value="InterPro"/>
</dbReference>
<keyword evidence="7" id="KW-0964">Secreted</keyword>
<dbReference type="Pfam" id="PF04389">
    <property type="entry name" value="Peptidase_M28"/>
    <property type="match status" value="1"/>
</dbReference>
<keyword evidence="17" id="KW-0865">Zymogen</keyword>
<evidence type="ECO:0000313" key="24">
    <source>
        <dbReference type="EMBL" id="KAF7494626.1"/>
    </source>
</evidence>
<keyword evidence="13" id="KW-0256">Endoplasmic reticulum</keyword>
<dbReference type="GO" id="GO:0005764">
    <property type="term" value="C:lysosome"/>
    <property type="evidence" value="ECO:0007669"/>
    <property type="project" value="UniProtKB-SubCell"/>
</dbReference>
<name>A0A132AGA0_SARSC</name>
<keyword evidence="9" id="KW-0645">Protease</keyword>
<keyword evidence="16" id="KW-0482">Metalloprotease</keyword>
<reference evidence="27" key="2">
    <citation type="journal article" date="2020" name="PLoS Negl. Trop. Dis.">
        <title>High-quality nuclear genome for Sarcoptes scabiei-A critical resource for a neglected parasite.</title>
        <authorList>
            <person name="Korhonen P.K."/>
            <person name="Gasser R.B."/>
            <person name="Ma G."/>
            <person name="Wang T."/>
            <person name="Stroehlein A.J."/>
            <person name="Young N.D."/>
            <person name="Ang C.S."/>
            <person name="Fernando D.D."/>
            <person name="Lu H.C."/>
            <person name="Taylor S."/>
            <person name="Reynolds S.L."/>
            <person name="Mofiz E."/>
            <person name="Najaraj S.H."/>
            <person name="Gowda H."/>
            <person name="Madugundu A."/>
            <person name="Renuse S."/>
            <person name="Holt D."/>
            <person name="Pandey A."/>
            <person name="Papenfuss A.T."/>
            <person name="Fischer K."/>
        </authorList>
    </citation>
    <scope>NUCLEOTIDE SEQUENCE [LARGE SCALE GENOMIC DNA]</scope>
</reference>
<dbReference type="PANTHER" id="PTHR12053">
    <property type="entry name" value="PROTEASE FAMILY M28 PLASMA GLUTAMATE CARBOXYPEPTIDASE-RELATED"/>
    <property type="match status" value="1"/>
</dbReference>
<gene>
    <name evidence="25" type="ORF">QR98_0084930</name>
    <name evidence="24" type="ORF">SSS_6257</name>
</gene>
<keyword evidence="27" id="KW-1185">Reference proteome</keyword>
<dbReference type="SMR" id="A0A132AGA0"/>
<feature type="signal peptide" evidence="22">
    <location>
        <begin position="1"/>
        <end position="30"/>
    </location>
</feature>
<evidence type="ECO:0000256" key="13">
    <source>
        <dbReference type="ARBA" id="ARBA00022824"/>
    </source>
</evidence>
<evidence type="ECO:0000256" key="5">
    <source>
        <dbReference type="ARBA" id="ARBA00010918"/>
    </source>
</evidence>
<reference evidence="26" key="4">
    <citation type="submission" date="2022-06" db="UniProtKB">
        <authorList>
            <consortium name="EnsemblMetazoa"/>
        </authorList>
    </citation>
    <scope>IDENTIFICATION</scope>
</reference>
<evidence type="ECO:0000256" key="12">
    <source>
        <dbReference type="ARBA" id="ARBA00022801"/>
    </source>
</evidence>
<dbReference type="EMBL" id="WVUK01000052">
    <property type="protein sequence ID" value="KAF7494626.1"/>
    <property type="molecule type" value="Genomic_DNA"/>
</dbReference>
<keyword evidence="12" id="KW-0378">Hydrolase</keyword>
<keyword evidence="11 22" id="KW-0732">Signal</keyword>
<comment type="subunit">
    <text evidence="20">Homodimer. The monomeric form is inactive while the homodimer is active.</text>
</comment>
<evidence type="ECO:0000313" key="27">
    <source>
        <dbReference type="Proteomes" id="UP000070412"/>
    </source>
</evidence>
<dbReference type="GO" id="GO:0004180">
    <property type="term" value="F:carboxypeptidase activity"/>
    <property type="evidence" value="ECO:0007669"/>
    <property type="project" value="UniProtKB-KW"/>
</dbReference>
<proteinExistence type="inferred from homology"/>
<dbReference type="GO" id="GO:0005615">
    <property type="term" value="C:extracellular space"/>
    <property type="evidence" value="ECO:0007669"/>
    <property type="project" value="TreeGrafter"/>
</dbReference>
<evidence type="ECO:0000256" key="7">
    <source>
        <dbReference type="ARBA" id="ARBA00022525"/>
    </source>
</evidence>
<evidence type="ECO:0000256" key="21">
    <source>
        <dbReference type="ARBA" id="ARBA00033328"/>
    </source>
</evidence>
<dbReference type="GO" id="GO:0005783">
    <property type="term" value="C:endoplasmic reticulum"/>
    <property type="evidence" value="ECO:0007669"/>
    <property type="project" value="UniProtKB-SubCell"/>
</dbReference>
<evidence type="ECO:0000256" key="8">
    <source>
        <dbReference type="ARBA" id="ARBA00022645"/>
    </source>
</evidence>
<evidence type="ECO:0000256" key="20">
    <source>
        <dbReference type="ARBA" id="ARBA00025833"/>
    </source>
</evidence>